<gene>
    <name evidence="9" type="primary">LOC111593288</name>
</gene>
<dbReference type="GO" id="GO:0007015">
    <property type="term" value="P:actin filament organization"/>
    <property type="evidence" value="ECO:0007669"/>
    <property type="project" value="TreeGrafter"/>
</dbReference>
<dbReference type="GO" id="GO:0030864">
    <property type="term" value="C:cortical actin cytoskeleton"/>
    <property type="evidence" value="ECO:0007669"/>
    <property type="project" value="TreeGrafter"/>
</dbReference>
<organism evidence="8 9">
    <name type="scientific">Drosophila hydei</name>
    <name type="common">Fruit fly</name>
    <dbReference type="NCBI Taxonomy" id="7224"/>
    <lineage>
        <taxon>Eukaryota</taxon>
        <taxon>Metazoa</taxon>
        <taxon>Ecdysozoa</taxon>
        <taxon>Arthropoda</taxon>
        <taxon>Hexapoda</taxon>
        <taxon>Insecta</taxon>
        <taxon>Pterygota</taxon>
        <taxon>Neoptera</taxon>
        <taxon>Endopterygota</taxon>
        <taxon>Diptera</taxon>
        <taxon>Brachycera</taxon>
        <taxon>Muscomorpha</taxon>
        <taxon>Ephydroidea</taxon>
        <taxon>Drosophilidae</taxon>
        <taxon>Drosophila</taxon>
    </lineage>
</organism>
<feature type="compositionally biased region" description="Low complexity" evidence="6">
    <location>
        <begin position="1296"/>
        <end position="1315"/>
    </location>
</feature>
<feature type="region of interest" description="Disordered" evidence="6">
    <location>
        <begin position="298"/>
        <end position="324"/>
    </location>
</feature>
<dbReference type="PANTHER" id="PTHR15012:SF32">
    <property type="entry name" value="PROTEIN SHROOM"/>
    <property type="match status" value="1"/>
</dbReference>
<feature type="compositionally biased region" description="Basic residues" evidence="6">
    <location>
        <begin position="649"/>
        <end position="663"/>
    </location>
</feature>
<feature type="compositionally biased region" description="Low complexity" evidence="6">
    <location>
        <begin position="120"/>
        <end position="159"/>
    </location>
</feature>
<reference evidence="9" key="1">
    <citation type="submission" date="2025-08" db="UniProtKB">
        <authorList>
            <consortium name="RefSeq"/>
        </authorList>
    </citation>
    <scope>IDENTIFICATION</scope>
    <source>
        <strain evidence="9">15085-1641.00</strain>
        <tissue evidence="9">Whole body</tissue>
    </source>
</reference>
<feature type="compositionally biased region" description="Polar residues" evidence="6">
    <location>
        <begin position="582"/>
        <end position="598"/>
    </location>
</feature>
<feature type="region of interest" description="Disordered" evidence="6">
    <location>
        <begin position="117"/>
        <end position="160"/>
    </location>
</feature>
<feature type="coiled-coil region" evidence="5">
    <location>
        <begin position="1414"/>
        <end position="1464"/>
    </location>
</feature>
<feature type="compositionally biased region" description="Polar residues" evidence="6">
    <location>
        <begin position="298"/>
        <end position="322"/>
    </location>
</feature>
<evidence type="ECO:0000256" key="4">
    <source>
        <dbReference type="ARBA" id="ARBA00023212"/>
    </source>
</evidence>
<keyword evidence="3" id="KW-0963">Cytoplasm</keyword>
<feature type="compositionally biased region" description="Polar residues" evidence="6">
    <location>
        <begin position="753"/>
        <end position="776"/>
    </location>
</feature>
<feature type="region of interest" description="Disordered" evidence="6">
    <location>
        <begin position="644"/>
        <end position="789"/>
    </location>
</feature>
<protein>
    <submittedName>
        <fullName evidence="9">Protein Shroom isoform X1</fullName>
    </submittedName>
</protein>
<evidence type="ECO:0000256" key="5">
    <source>
        <dbReference type="SAM" id="Coils"/>
    </source>
</evidence>
<evidence type="ECO:0000256" key="6">
    <source>
        <dbReference type="SAM" id="MobiDB-lite"/>
    </source>
</evidence>
<proteinExistence type="inferred from homology"/>
<feature type="domain" description="ASD2" evidence="7">
    <location>
        <begin position="1239"/>
        <end position="1520"/>
    </location>
</feature>
<evidence type="ECO:0000256" key="2">
    <source>
        <dbReference type="ARBA" id="ARBA00006469"/>
    </source>
</evidence>
<dbReference type="GO" id="GO:0005912">
    <property type="term" value="C:adherens junction"/>
    <property type="evidence" value="ECO:0007669"/>
    <property type="project" value="TreeGrafter"/>
</dbReference>
<feature type="region of interest" description="Disordered" evidence="6">
    <location>
        <begin position="820"/>
        <end position="849"/>
    </location>
</feature>
<feature type="coiled-coil region" evidence="5">
    <location>
        <begin position="1491"/>
        <end position="1518"/>
    </location>
</feature>
<dbReference type="PANTHER" id="PTHR15012">
    <property type="entry name" value="APICAL PROTEIN/SHROOM-RELATED"/>
    <property type="match status" value="1"/>
</dbReference>
<dbReference type="Gene3D" id="6.10.250.3120">
    <property type="match status" value="1"/>
</dbReference>
<feature type="compositionally biased region" description="Basic and acidic residues" evidence="6">
    <location>
        <begin position="666"/>
        <end position="675"/>
    </location>
</feature>
<dbReference type="InterPro" id="IPR027685">
    <property type="entry name" value="Shroom_fam"/>
</dbReference>
<dbReference type="PROSITE" id="PS51307">
    <property type="entry name" value="ASD2"/>
    <property type="match status" value="1"/>
</dbReference>
<dbReference type="Pfam" id="PF08687">
    <property type="entry name" value="ASD2"/>
    <property type="match status" value="1"/>
</dbReference>
<feature type="compositionally biased region" description="Low complexity" evidence="6">
    <location>
        <begin position="616"/>
        <end position="625"/>
    </location>
</feature>
<feature type="compositionally biased region" description="Low complexity" evidence="6">
    <location>
        <begin position="532"/>
        <end position="546"/>
    </location>
</feature>
<feature type="coiled-coil region" evidence="5">
    <location>
        <begin position="1339"/>
        <end position="1366"/>
    </location>
</feature>
<feature type="compositionally biased region" description="Low complexity" evidence="6">
    <location>
        <begin position="559"/>
        <end position="572"/>
    </location>
</feature>
<feature type="compositionally biased region" description="Low complexity" evidence="6">
    <location>
        <begin position="954"/>
        <end position="964"/>
    </location>
</feature>
<dbReference type="GO" id="GO:0016324">
    <property type="term" value="C:apical plasma membrane"/>
    <property type="evidence" value="ECO:0007669"/>
    <property type="project" value="TreeGrafter"/>
</dbReference>
<evidence type="ECO:0000256" key="1">
    <source>
        <dbReference type="ARBA" id="ARBA00004245"/>
    </source>
</evidence>
<dbReference type="InterPro" id="IPR014799">
    <property type="entry name" value="ASD2_dom"/>
</dbReference>
<accession>A0A6J2SV28</accession>
<feature type="compositionally biased region" description="Polar residues" evidence="6">
    <location>
        <begin position="965"/>
        <end position="988"/>
    </location>
</feature>
<feature type="region of interest" description="Disordered" evidence="6">
    <location>
        <begin position="1125"/>
        <end position="1173"/>
    </location>
</feature>
<evidence type="ECO:0000313" key="9">
    <source>
        <dbReference type="RefSeq" id="XP_030081006.1"/>
    </source>
</evidence>
<keyword evidence="8" id="KW-1185">Reference proteome</keyword>
<dbReference type="GeneID" id="111593288"/>
<feature type="compositionally biased region" description="Pro residues" evidence="6">
    <location>
        <begin position="705"/>
        <end position="723"/>
    </location>
</feature>
<comment type="similarity">
    <text evidence="2">Belongs to the shroom family.</text>
</comment>
<evidence type="ECO:0000259" key="7">
    <source>
        <dbReference type="PROSITE" id="PS51307"/>
    </source>
</evidence>
<feature type="region of interest" description="Disordered" evidence="6">
    <location>
        <begin position="1291"/>
        <end position="1316"/>
    </location>
</feature>
<feature type="region of interest" description="Disordered" evidence="6">
    <location>
        <begin position="954"/>
        <end position="988"/>
    </location>
</feature>
<dbReference type="Proteomes" id="UP000504633">
    <property type="component" value="Unplaced"/>
</dbReference>
<feature type="region of interest" description="Disordered" evidence="6">
    <location>
        <begin position="523"/>
        <end position="630"/>
    </location>
</feature>
<dbReference type="GO" id="GO:0051015">
    <property type="term" value="F:actin filament binding"/>
    <property type="evidence" value="ECO:0007669"/>
    <property type="project" value="InterPro"/>
</dbReference>
<keyword evidence="5" id="KW-0175">Coiled coil</keyword>
<sequence>MQLPPTQQLQQQKQQSLQHLDQCGLTQAGLEEYNIRASSYYDQTAFHHQKQASYAQSEGYHSYVSSSDSTSATPFLDKLRQESELLSRQSHHWSENDLSSVCSNSVAPSPIPLLNRQCINSNSNGNSNGNSNSSQHHSPNSNNNNNNNNNSSESTSSTETLKWLGSMSDISEASHVTGYSAIAESVSSSQLIVHSSRVLTPKRHQSESVLYLHDNNEPNERAATAAAPTAAPAAAPSPAPIAAAALPGSQSISEDVMPPLPRIQHRHSPSYPPVHTSMALHRFQQQQPNNYKLSAQSSLPELETTTAQESRSHLAQSQSTGDLQLHKSSISVTISSSEAVVTIAPQPPPSKPQLSKLELHSCSAPNVASGSCLEQSPPAINDSYRSNHRLFPVSTYTEPLHSNTSQYVQHPKPQFSANLNKSIKHPVITPAGSAVQPAWHSVAERINDFERSQLLETPKFAYLEPSKTHRLSNPALKALQKNAVQSYVERQQKEEQQLLRSQSHSHSYQALQQLERKSLPNKLSPLMVGLPSSNSNSNSGSISNSGCTSPTPPPPPPRSRSLLPNLLRRSSSASDYADFREQPQQLKPPSIRNISSAEKLSFNDCGMPPPPPPPRARVAMPTRRTSSATEYAPMREKLLLQQAAALAHQQHHPQQHPHHHRQVQHVYERPPERPPKQPHLRVPSPELPPPPLGAELDTSYTFDEPLPPPPPPEVLQQRPPPSPNRRNSFAGAATTKPTLAPKVPPQVPKKPTSLRQLPQQTLSNGSVKPTNLPTTNSRKRPHNNPPPILESVAAQPALAPPPLLPRARPTCHATDSVLASNLESNQHKRSNSKASYLPRQSLEKLNNTDPDHGIYKLTLTSNEDLVAHSKPSYGIAAAAAAAGKLKMSNNLPDVLPLGVKLQQQPVKPMTPSSPGDVVVAMRYGSNNNLATNATPTAANAVGGNNAAYAMIYGQQQQHPQQQQQRYSTPTLNHAYSKSRSPAPQFTRSQSYDVKQLQSLNDATYITQSQVDLKQVAQNLETTLEEATLPATPPQLLSPANSDCSLSNSSLECSPVNANVNADAAAHIFRAELISTTAATAATTQQSKPPVSRQESLRENIEKITQLQSQLMSAHLCDTGLLSSYGKPSSCNTSSTTEPATATDTATEQPPSPAANDQLEEPAAEAMPEASSMDSLQLMQRSELVLIVNPTPCTSDMACQTDEDLLDNELVATREEQQTRTTLQPRQQQAIELEYEQSAMELIKQLLPNDKLIEILTPKRYKPTTQYVSNLYNPNVQLRPAKRDVGTSTLMRMKGDSASNNSNSNSNSSSSSPSNSLVTTELQLVSVELQLTDEDDASDAECTNLIKQQLRALIKQLNQKIGSLKCEQQTICDECSINDKLGLDLLAKLTEKVRPSEASKFRTYIDDVGHITSLLLSLSERLAQTESNLETHSSQQEKSTLAAKRERLYEQLEEAQRLKSDIDRRGSSIAKLIGKHLNVDICADYDYFINMKAKLIADARDLSDRIKSSEEQLNALSDALVQSDC</sequence>
<name>A0A6J2SV28_DROHY</name>
<keyword evidence="4" id="KW-0206">Cytoskeleton</keyword>
<dbReference type="GO" id="GO:0000902">
    <property type="term" value="P:cell morphogenesis"/>
    <property type="evidence" value="ECO:0007669"/>
    <property type="project" value="TreeGrafter"/>
</dbReference>
<dbReference type="RefSeq" id="XP_030081006.1">
    <property type="nucleotide sequence ID" value="XM_030225146.1"/>
</dbReference>
<feature type="compositionally biased region" description="Low complexity" evidence="6">
    <location>
        <begin position="1163"/>
        <end position="1172"/>
    </location>
</feature>
<feature type="compositionally biased region" description="Low complexity" evidence="6">
    <location>
        <begin position="1132"/>
        <end position="1148"/>
    </location>
</feature>
<dbReference type="OrthoDB" id="10063560at2759"/>
<evidence type="ECO:0000313" key="8">
    <source>
        <dbReference type="Proteomes" id="UP000504633"/>
    </source>
</evidence>
<dbReference type="GO" id="GO:0043296">
    <property type="term" value="C:apical junction complex"/>
    <property type="evidence" value="ECO:0007669"/>
    <property type="project" value="TreeGrafter"/>
</dbReference>
<evidence type="ECO:0000256" key="3">
    <source>
        <dbReference type="ARBA" id="ARBA00022490"/>
    </source>
</evidence>
<dbReference type="OMA" id="PIPLMAR"/>
<comment type="subcellular location">
    <subcellularLocation>
        <location evidence="1">Cytoplasm</location>
        <location evidence="1">Cytoskeleton</location>
    </subcellularLocation>
</comment>